<dbReference type="AlphaFoldDB" id="A0A0F8WSW7"/>
<organism evidence="1">
    <name type="scientific">marine sediment metagenome</name>
    <dbReference type="NCBI Taxonomy" id="412755"/>
    <lineage>
        <taxon>unclassified sequences</taxon>
        <taxon>metagenomes</taxon>
        <taxon>ecological metagenomes</taxon>
    </lineage>
</organism>
<gene>
    <name evidence="1" type="ORF">LCGC14_3028780</name>
</gene>
<dbReference type="EMBL" id="LAZR01063188">
    <property type="protein sequence ID" value="KKK59997.1"/>
    <property type="molecule type" value="Genomic_DNA"/>
</dbReference>
<reference evidence="1" key="1">
    <citation type="journal article" date="2015" name="Nature">
        <title>Complex archaea that bridge the gap between prokaryotes and eukaryotes.</title>
        <authorList>
            <person name="Spang A."/>
            <person name="Saw J.H."/>
            <person name="Jorgensen S.L."/>
            <person name="Zaremba-Niedzwiedzka K."/>
            <person name="Martijn J."/>
            <person name="Lind A.E."/>
            <person name="van Eijk R."/>
            <person name="Schleper C."/>
            <person name="Guy L."/>
            <person name="Ettema T.J."/>
        </authorList>
    </citation>
    <scope>NUCLEOTIDE SEQUENCE</scope>
</reference>
<proteinExistence type="predicted"/>
<evidence type="ECO:0000313" key="1">
    <source>
        <dbReference type="EMBL" id="KKK59997.1"/>
    </source>
</evidence>
<comment type="caution">
    <text evidence="1">The sequence shown here is derived from an EMBL/GenBank/DDBJ whole genome shotgun (WGS) entry which is preliminary data.</text>
</comment>
<accession>A0A0F8WSW7</accession>
<sequence length="47" mass="5294">MDVKLKKRKLITIGGSQGFIVDKAYINDGYLEKDKEYDLTIVSSKGD</sequence>
<protein>
    <submittedName>
        <fullName evidence="1">Uncharacterized protein</fullName>
    </submittedName>
</protein>
<name>A0A0F8WSW7_9ZZZZ</name>